<feature type="region of interest" description="Disordered" evidence="1">
    <location>
        <begin position="224"/>
        <end position="248"/>
    </location>
</feature>
<feature type="compositionally biased region" description="Low complexity" evidence="1">
    <location>
        <begin position="227"/>
        <end position="245"/>
    </location>
</feature>
<name>A0A0S4IUG3_BODSA</name>
<feature type="region of interest" description="Disordered" evidence="1">
    <location>
        <begin position="273"/>
        <end position="305"/>
    </location>
</feature>
<organism evidence="2 3">
    <name type="scientific">Bodo saltans</name>
    <name type="common">Flagellated protozoan</name>
    <dbReference type="NCBI Taxonomy" id="75058"/>
    <lineage>
        <taxon>Eukaryota</taxon>
        <taxon>Discoba</taxon>
        <taxon>Euglenozoa</taxon>
        <taxon>Kinetoplastea</taxon>
        <taxon>Metakinetoplastina</taxon>
        <taxon>Eubodonida</taxon>
        <taxon>Bodonidae</taxon>
        <taxon>Bodo</taxon>
    </lineage>
</organism>
<protein>
    <submittedName>
        <fullName evidence="2">Uncharacterized protein</fullName>
    </submittedName>
</protein>
<proteinExistence type="predicted"/>
<evidence type="ECO:0000256" key="1">
    <source>
        <dbReference type="SAM" id="MobiDB-lite"/>
    </source>
</evidence>
<dbReference type="Proteomes" id="UP000051952">
    <property type="component" value="Unassembled WGS sequence"/>
</dbReference>
<feature type="compositionally biased region" description="Basic and acidic residues" evidence="1">
    <location>
        <begin position="276"/>
        <end position="291"/>
    </location>
</feature>
<evidence type="ECO:0000313" key="3">
    <source>
        <dbReference type="Proteomes" id="UP000051952"/>
    </source>
</evidence>
<feature type="compositionally biased region" description="Polar residues" evidence="1">
    <location>
        <begin position="295"/>
        <end position="305"/>
    </location>
</feature>
<keyword evidence="3" id="KW-1185">Reference proteome</keyword>
<gene>
    <name evidence="2" type="ORF">BSAL_68180</name>
</gene>
<sequence length="620" mass="67931">MFDGTGLSEHLRNELKTVYHQHHESVVSFWGVYELLSTAIGLSISPPMLASLLRNLGVNLIGIPAEYHDHSASLSVSERSRTRSSTLLLRHLYSIVEEVTSGNYSDAFGDDDMLLLRLALQNENLSPSDDRHSSSLIRSLLPESVRARLSNFVVTGESNENSTDNVVDVEAAWKFISTLRNSHRTQSMRSFAEKSDENVPHKEAAATAPECLTKDMAKLFQKVHSDGGNSSETTSQQTGGTRSQGFNEISPLKATVSKTSLLRVRKSFSHALDFSKSSREQQDEAPIEERAGNASPMSPTFSDSGDENSQIFIAGIANAMAPPTLVPRAMTFELAAGAAEAILREASRLEGNVDQVLLPGELDDVGASLADAERRKSALLTRHESVLDLFEHRKRTTRLSSITFANSGAFGERRPSLVSFDATPVTTDDVCSETDATERWKRLKRSIVDLRSASADSSQLSHRSIGSEWGGSAGDAGSISTTSRPSTSSGFTTYLSEKKHLRLSRDEKVLLQSKRVKHETLLREIRGLHPSCGKYLDRDISKILTAKQELYSPQRSVLASAGSSKSRHNTESKFSSPVSRPWSPATVSLPEITPQSPSDNTIPLSRPDTPHWARWTTGGR</sequence>
<reference evidence="3" key="1">
    <citation type="submission" date="2015-09" db="EMBL/GenBank/DDBJ databases">
        <authorList>
            <consortium name="Pathogen Informatics"/>
        </authorList>
    </citation>
    <scope>NUCLEOTIDE SEQUENCE [LARGE SCALE GENOMIC DNA]</scope>
    <source>
        <strain evidence="3">Lake Konstanz</strain>
    </source>
</reference>
<feature type="compositionally biased region" description="Polar residues" evidence="1">
    <location>
        <begin position="593"/>
        <end position="603"/>
    </location>
</feature>
<accession>A0A0S4IUG3</accession>
<dbReference type="EMBL" id="CYKH01000465">
    <property type="protein sequence ID" value="CUF96859.1"/>
    <property type="molecule type" value="Genomic_DNA"/>
</dbReference>
<feature type="compositionally biased region" description="Low complexity" evidence="1">
    <location>
        <begin position="478"/>
        <end position="491"/>
    </location>
</feature>
<feature type="region of interest" description="Disordered" evidence="1">
    <location>
        <begin position="559"/>
        <end position="620"/>
    </location>
</feature>
<feature type="region of interest" description="Disordered" evidence="1">
    <location>
        <begin position="459"/>
        <end position="491"/>
    </location>
</feature>
<evidence type="ECO:0000313" key="2">
    <source>
        <dbReference type="EMBL" id="CUF96859.1"/>
    </source>
</evidence>
<dbReference type="VEuPathDB" id="TriTrypDB:BSAL_68180"/>
<dbReference type="AlphaFoldDB" id="A0A0S4IUG3"/>